<evidence type="ECO:0000313" key="4">
    <source>
        <dbReference type="EMBL" id="MYL64148.1"/>
    </source>
</evidence>
<dbReference type="InterPro" id="IPR011438">
    <property type="entry name" value="DUF1541"/>
</dbReference>
<feature type="signal peptide" evidence="2">
    <location>
        <begin position="1"/>
        <end position="20"/>
    </location>
</feature>
<dbReference type="Gene3D" id="2.30.30.1210">
    <property type="entry name" value="Domain of unknown function DUF1541"/>
    <property type="match status" value="1"/>
</dbReference>
<organism evidence="4 5">
    <name type="scientific">Guptibacillus hwajinpoensis</name>
    <dbReference type="NCBI Taxonomy" id="208199"/>
    <lineage>
        <taxon>Bacteria</taxon>
        <taxon>Bacillati</taxon>
        <taxon>Bacillota</taxon>
        <taxon>Bacilli</taxon>
        <taxon>Bacillales</taxon>
        <taxon>Guptibacillaceae</taxon>
        <taxon>Guptibacillus</taxon>
    </lineage>
</organism>
<protein>
    <submittedName>
        <fullName evidence="4">DUF1541 domain-containing protein</fullName>
    </submittedName>
</protein>
<dbReference type="Pfam" id="PF07563">
    <property type="entry name" value="DUF1541"/>
    <property type="match status" value="2"/>
</dbReference>
<feature type="compositionally biased region" description="Basic and acidic residues" evidence="1">
    <location>
        <begin position="47"/>
        <end position="68"/>
    </location>
</feature>
<evidence type="ECO:0000259" key="3">
    <source>
        <dbReference type="Pfam" id="PF07563"/>
    </source>
</evidence>
<dbReference type="PROSITE" id="PS51257">
    <property type="entry name" value="PROKAR_LIPOPROTEIN"/>
    <property type="match status" value="1"/>
</dbReference>
<dbReference type="EMBL" id="WMEY01000003">
    <property type="protein sequence ID" value="MYL64148.1"/>
    <property type="molecule type" value="Genomic_DNA"/>
</dbReference>
<accession>A0A845F059</accession>
<feature type="region of interest" description="Disordered" evidence="1">
    <location>
        <begin position="28"/>
        <end position="71"/>
    </location>
</feature>
<feature type="compositionally biased region" description="Low complexity" evidence="1">
    <location>
        <begin position="29"/>
        <end position="46"/>
    </location>
</feature>
<evidence type="ECO:0000256" key="1">
    <source>
        <dbReference type="SAM" id="MobiDB-lite"/>
    </source>
</evidence>
<evidence type="ECO:0000313" key="5">
    <source>
        <dbReference type="Proteomes" id="UP000447833"/>
    </source>
</evidence>
<feature type="domain" description="DUF1541" evidence="3">
    <location>
        <begin position="138"/>
        <end position="189"/>
    </location>
</feature>
<proteinExistence type="predicted"/>
<sequence length="197" mass="21155">MKTKKVILGLGLSLSLILAACGNNNEGINQESGNNQSTSNSSANSESHMEEMDHSGSSEVPEGLKRAENPTYPESSKAIIETDHMKGMKGAEATISGAFETTSYVVSYMPTNGGEPVENHKWVIHEELDQPDNAPLAPGTEVTLNASHMKGMEGANATIESANQTTVYMIDYMPTTGGEKVTNHKWVTEDELSPIVQ</sequence>
<reference evidence="4 5" key="1">
    <citation type="submission" date="2019-11" db="EMBL/GenBank/DDBJ databases">
        <title>Genome sequences of 17 halophilic strains isolated from different environments.</title>
        <authorList>
            <person name="Furrow R.E."/>
        </authorList>
    </citation>
    <scope>NUCLEOTIDE SEQUENCE [LARGE SCALE GENOMIC DNA]</scope>
    <source>
        <strain evidence="4 5">22506_14_FS</strain>
    </source>
</reference>
<feature type="domain" description="DUF1541" evidence="3">
    <location>
        <begin position="76"/>
        <end position="125"/>
    </location>
</feature>
<dbReference type="Proteomes" id="UP000447833">
    <property type="component" value="Unassembled WGS sequence"/>
</dbReference>
<comment type="caution">
    <text evidence="4">The sequence shown here is derived from an EMBL/GenBank/DDBJ whole genome shotgun (WGS) entry which is preliminary data.</text>
</comment>
<feature type="chain" id="PRO_5039723220" evidence="2">
    <location>
        <begin position="21"/>
        <end position="197"/>
    </location>
</feature>
<keyword evidence="2" id="KW-0732">Signal</keyword>
<dbReference type="AlphaFoldDB" id="A0A845F059"/>
<evidence type="ECO:0000256" key="2">
    <source>
        <dbReference type="SAM" id="SignalP"/>
    </source>
</evidence>
<name>A0A845F059_9BACL</name>
<dbReference type="RefSeq" id="WP_160919585.1">
    <property type="nucleotide sequence ID" value="NZ_WMEY01000003.1"/>
</dbReference>
<gene>
    <name evidence="4" type="ORF">GLW07_12370</name>
</gene>